<evidence type="ECO:0000259" key="8">
    <source>
        <dbReference type="PROSITE" id="PS50928"/>
    </source>
</evidence>
<dbReference type="InterPro" id="IPR000515">
    <property type="entry name" value="MetI-like"/>
</dbReference>
<dbReference type="KEGG" id="fsa:C5Q98_07430"/>
<keyword evidence="10" id="KW-1185">Reference proteome</keyword>
<feature type="transmembrane region" description="Helical" evidence="7">
    <location>
        <begin position="223"/>
        <end position="245"/>
    </location>
</feature>
<dbReference type="PROSITE" id="PS50928">
    <property type="entry name" value="ABC_TM1"/>
    <property type="match status" value="1"/>
</dbReference>
<evidence type="ECO:0000256" key="1">
    <source>
        <dbReference type="ARBA" id="ARBA00004651"/>
    </source>
</evidence>
<dbReference type="PANTHER" id="PTHR43744:SF9">
    <property type="entry name" value="POLYGALACTURONAN_RHAMNOGALACTURONAN TRANSPORT SYSTEM PERMEASE PROTEIN YTCP"/>
    <property type="match status" value="1"/>
</dbReference>
<proteinExistence type="predicted"/>
<feature type="transmembrane region" description="Helical" evidence="7">
    <location>
        <begin position="50"/>
        <end position="76"/>
    </location>
</feature>
<keyword evidence="6 7" id="KW-0472">Membrane</keyword>
<dbReference type="GO" id="GO:0005886">
    <property type="term" value="C:plasma membrane"/>
    <property type="evidence" value="ECO:0007669"/>
    <property type="project" value="UniProtKB-SubCell"/>
</dbReference>
<feature type="domain" description="ABC transmembrane type-1" evidence="8">
    <location>
        <begin position="114"/>
        <end position="324"/>
    </location>
</feature>
<dbReference type="RefSeq" id="WP_106012996.1">
    <property type="nucleotide sequence ID" value="NZ_CP027226.1"/>
</dbReference>
<evidence type="ECO:0000313" key="10">
    <source>
        <dbReference type="Proteomes" id="UP000237947"/>
    </source>
</evidence>
<dbReference type="EMBL" id="CP027226">
    <property type="protein sequence ID" value="AVM43049.1"/>
    <property type="molecule type" value="Genomic_DNA"/>
</dbReference>
<evidence type="ECO:0000256" key="5">
    <source>
        <dbReference type="ARBA" id="ARBA00022989"/>
    </source>
</evidence>
<keyword evidence="4 7" id="KW-0812">Transmembrane</keyword>
<dbReference type="GO" id="GO:0055085">
    <property type="term" value="P:transmembrane transport"/>
    <property type="evidence" value="ECO:0007669"/>
    <property type="project" value="InterPro"/>
</dbReference>
<feature type="transmembrane region" description="Helical" evidence="7">
    <location>
        <begin position="177"/>
        <end position="196"/>
    </location>
</feature>
<evidence type="ECO:0000256" key="3">
    <source>
        <dbReference type="ARBA" id="ARBA00022475"/>
    </source>
</evidence>
<accession>A0A2S0KPX2</accession>
<feature type="transmembrane region" description="Helical" evidence="7">
    <location>
        <begin position="114"/>
        <end position="137"/>
    </location>
</feature>
<dbReference type="SUPFAM" id="SSF161098">
    <property type="entry name" value="MetI-like"/>
    <property type="match status" value="1"/>
</dbReference>
<keyword evidence="2" id="KW-0813">Transport</keyword>
<dbReference type="InterPro" id="IPR035906">
    <property type="entry name" value="MetI-like_sf"/>
</dbReference>
<keyword evidence="5 7" id="KW-1133">Transmembrane helix</keyword>
<organism evidence="9 10">
    <name type="scientific">Fastidiosipila sanguinis</name>
    <dbReference type="NCBI Taxonomy" id="236753"/>
    <lineage>
        <taxon>Bacteria</taxon>
        <taxon>Bacillati</taxon>
        <taxon>Bacillota</taxon>
        <taxon>Clostridia</taxon>
        <taxon>Eubacteriales</taxon>
        <taxon>Oscillospiraceae</taxon>
        <taxon>Fastidiosipila</taxon>
    </lineage>
</organism>
<evidence type="ECO:0000256" key="6">
    <source>
        <dbReference type="ARBA" id="ARBA00023136"/>
    </source>
</evidence>
<dbReference type="CDD" id="cd06261">
    <property type="entry name" value="TM_PBP2"/>
    <property type="match status" value="1"/>
</dbReference>
<dbReference type="PANTHER" id="PTHR43744">
    <property type="entry name" value="ABC TRANSPORTER PERMEASE PROTEIN MG189-RELATED-RELATED"/>
    <property type="match status" value="1"/>
</dbReference>
<gene>
    <name evidence="9" type="ORF">C5Q98_07430</name>
</gene>
<evidence type="ECO:0000256" key="4">
    <source>
        <dbReference type="ARBA" id="ARBA00022692"/>
    </source>
</evidence>
<evidence type="ECO:0000313" key="9">
    <source>
        <dbReference type="EMBL" id="AVM43049.1"/>
    </source>
</evidence>
<dbReference type="Proteomes" id="UP000237947">
    <property type="component" value="Chromosome"/>
</dbReference>
<sequence length="339" mass="37775">MSKINNESNKGNYNNKKSILDNEELAILKPLPQENSNTNPLVKFLSSDKFFNFVVTTLVTIVIFLIAYPIYVVFIASISDPYAVSNGQVLLLPKGSNIDGFKRVFADPRILSSIINSIVITTLGTSLSLICTMPVAYVLSVEDFRLSKVLFTLVMITIYFSGGMIPDFLLVRGLGLYNTWWALILPGLVSSWNVIITRTFLKKNISGELLDAAKIDGANHWDFFIKVALPLSSTIMVIIGLFYGVGYWNSYANAMIYIKDQDKYPFQLILRDILIREQIAAQSLRLEGDIDGNTMARMSEIALSVKYVVAVIAVLPIIIIFPLVEKYFVKGIMVGSIKG</sequence>
<evidence type="ECO:0000256" key="7">
    <source>
        <dbReference type="SAM" id="Phobius"/>
    </source>
</evidence>
<reference evidence="10" key="1">
    <citation type="submission" date="2018-02" db="EMBL/GenBank/DDBJ databases">
        <authorList>
            <person name="Holder M.E."/>
            <person name="Ajami N.J."/>
            <person name="Petrosino J.F."/>
        </authorList>
    </citation>
    <scope>NUCLEOTIDE SEQUENCE [LARGE SCALE GENOMIC DNA]</scope>
    <source>
        <strain evidence="10">CCUG 47711</strain>
    </source>
</reference>
<dbReference type="OrthoDB" id="157184at2"/>
<name>A0A2S0KPX2_9FIRM</name>
<protein>
    <submittedName>
        <fullName evidence="9">Sugar ABC transporter permease</fullName>
    </submittedName>
</protein>
<feature type="transmembrane region" description="Helical" evidence="7">
    <location>
        <begin position="149"/>
        <end position="171"/>
    </location>
</feature>
<comment type="subcellular location">
    <subcellularLocation>
        <location evidence="1">Cell membrane</location>
        <topology evidence="1">Multi-pass membrane protein</topology>
    </subcellularLocation>
</comment>
<feature type="transmembrane region" description="Helical" evidence="7">
    <location>
        <begin position="305"/>
        <end position="324"/>
    </location>
</feature>
<evidence type="ECO:0000256" key="2">
    <source>
        <dbReference type="ARBA" id="ARBA00022448"/>
    </source>
</evidence>
<keyword evidence="3" id="KW-1003">Cell membrane</keyword>
<dbReference type="AlphaFoldDB" id="A0A2S0KPX2"/>
<dbReference type="Gene3D" id="1.10.3720.10">
    <property type="entry name" value="MetI-like"/>
    <property type="match status" value="1"/>
</dbReference>